<proteinExistence type="predicted"/>
<gene>
    <name evidence="4" type="ORF">VN97_g10019</name>
</gene>
<reference evidence="4" key="1">
    <citation type="submission" date="2015-06" db="EMBL/GenBank/DDBJ databases">
        <authorList>
            <person name="Nguyen H."/>
        </authorList>
    </citation>
    <scope>NUCLEOTIDE SEQUENCE</scope>
    <source>
        <strain evidence="4">DAOM 180753</strain>
    </source>
</reference>
<evidence type="ECO:0000259" key="3">
    <source>
        <dbReference type="PROSITE" id="PS51387"/>
    </source>
</evidence>
<dbReference type="InterPro" id="IPR016171">
    <property type="entry name" value="Vanillyl_alc_oxidase_C-sub2"/>
</dbReference>
<keyword evidence="5" id="KW-1185">Reference proteome</keyword>
<dbReference type="InterPro" id="IPR016167">
    <property type="entry name" value="FAD-bd_PCMH_sub1"/>
</dbReference>
<dbReference type="GO" id="GO:0004458">
    <property type="term" value="F:D-lactate dehydrogenase (cytochrome) activity"/>
    <property type="evidence" value="ECO:0007669"/>
    <property type="project" value="TreeGrafter"/>
</dbReference>
<comment type="caution">
    <text evidence="4">The sequence shown here is derived from an EMBL/GenBank/DDBJ whole genome shotgun (WGS) entry which is preliminary data.</text>
</comment>
<dbReference type="Gene3D" id="3.30.465.10">
    <property type="match status" value="1"/>
</dbReference>
<dbReference type="SUPFAM" id="SSF56176">
    <property type="entry name" value="FAD-binding/transporter-associated domain-like"/>
    <property type="match status" value="1"/>
</dbReference>
<evidence type="ECO:0000256" key="1">
    <source>
        <dbReference type="ARBA" id="ARBA00022630"/>
    </source>
</evidence>
<keyword evidence="2" id="KW-0274">FAD</keyword>
<dbReference type="PANTHER" id="PTHR11748:SF114">
    <property type="entry name" value="ARYL-ALCOHOL OXIDASE VANILLYL-ALCOHOL OXIDASE (AFU_ORTHOLOGUE AFUA_3G09500)-RELATED"/>
    <property type="match status" value="1"/>
</dbReference>
<dbReference type="GO" id="GO:0008720">
    <property type="term" value="F:D-lactate dehydrogenase (NAD+) activity"/>
    <property type="evidence" value="ECO:0007669"/>
    <property type="project" value="TreeGrafter"/>
</dbReference>
<feature type="domain" description="FAD-binding PCMH-type" evidence="3">
    <location>
        <begin position="81"/>
        <end position="267"/>
    </location>
</feature>
<dbReference type="GO" id="GO:0005739">
    <property type="term" value="C:mitochondrion"/>
    <property type="evidence" value="ECO:0007669"/>
    <property type="project" value="TreeGrafter"/>
</dbReference>
<keyword evidence="1" id="KW-0285">Flavoprotein</keyword>
<organism evidence="4 5">
    <name type="scientific">Penicillium thymicola</name>
    <dbReference type="NCBI Taxonomy" id="293382"/>
    <lineage>
        <taxon>Eukaryota</taxon>
        <taxon>Fungi</taxon>
        <taxon>Dikarya</taxon>
        <taxon>Ascomycota</taxon>
        <taxon>Pezizomycotina</taxon>
        <taxon>Eurotiomycetes</taxon>
        <taxon>Eurotiomycetidae</taxon>
        <taxon>Eurotiales</taxon>
        <taxon>Aspergillaceae</taxon>
        <taxon>Penicillium</taxon>
    </lineage>
</organism>
<dbReference type="GO" id="GO:1903457">
    <property type="term" value="P:lactate catabolic process"/>
    <property type="evidence" value="ECO:0007669"/>
    <property type="project" value="TreeGrafter"/>
</dbReference>
<evidence type="ECO:0000256" key="2">
    <source>
        <dbReference type="ARBA" id="ARBA00022827"/>
    </source>
</evidence>
<dbReference type="PROSITE" id="PS51387">
    <property type="entry name" value="FAD_PCMH"/>
    <property type="match status" value="1"/>
</dbReference>
<dbReference type="Gene3D" id="3.40.462.10">
    <property type="entry name" value="FAD-linked oxidases, C-terminal domain"/>
    <property type="match status" value="1"/>
</dbReference>
<sequence length="561" mass="62499">MTSSLPPKTYSDPEYEAAHRQTFATPKTKIPNVLPLGVTRATFDVAIKELISAVGVASVFVGEALAHYVDPYDVYEDDESRRRVPRAAVTPGSLDELRQVLKIANQHGIPLWTFSRGKNLGYGGPAPIVRGSIALDLHLMNRILEINDDLHYAVVEPGVTWTDLYNYCVENKKKVWPSAPSLGWGSVIGNTVDRGTGFGSNSNHHQCVAGCEVMLADGDLLRTGQFKISNSPSAFLSKFTYGPSVEGLFWQRNLGIVTKMSIWLTPQPSAFMSCVFNMPEFDDLEIMVDTLGLMRRNGVIPNLIWVGNVVEALCIRGRREDYWKGEGPIPDWRVKELQKELNLGCWTARFGLYGPQRIVQAHFDEISGILKDKAPTGEFIGKFFAGPDDGLLDAASVPFEDGNVLVGIPSLMSIPLMSWPLQDDGAGKAAHGDYAPIIPSSGKRLLDWMRRAKPIFEASGLELMTDFFMQERHVVVTGMYSFDQHSLVEREAMHRLFHALHEEAKDKGYGMYRGHIQHMDLIADLNDFNNHAYSRFVETLKVRIILGTVRRRGLTLDVGCS</sequence>
<dbReference type="InterPro" id="IPR006094">
    <property type="entry name" value="Oxid_FAD_bind_N"/>
</dbReference>
<dbReference type="Pfam" id="PF01565">
    <property type="entry name" value="FAD_binding_4"/>
    <property type="match status" value="1"/>
</dbReference>
<evidence type="ECO:0000313" key="5">
    <source>
        <dbReference type="Proteomes" id="UP001227192"/>
    </source>
</evidence>
<evidence type="ECO:0000313" key="4">
    <source>
        <dbReference type="EMBL" id="KAJ9483391.1"/>
    </source>
</evidence>
<name>A0AAI9T9U2_PENTH</name>
<dbReference type="Gene3D" id="1.10.45.10">
    <property type="entry name" value="Vanillyl-alcohol Oxidase, Chain A, domain 4"/>
    <property type="match status" value="1"/>
</dbReference>
<dbReference type="AlphaFoldDB" id="A0AAI9T9U2"/>
<dbReference type="Gene3D" id="3.30.43.10">
    <property type="entry name" value="Uridine Diphospho-n-acetylenolpyruvylglucosamine Reductase, domain 2"/>
    <property type="match status" value="1"/>
</dbReference>
<dbReference type="PANTHER" id="PTHR11748">
    <property type="entry name" value="D-LACTATE DEHYDROGENASE"/>
    <property type="match status" value="1"/>
</dbReference>
<protein>
    <recommendedName>
        <fullName evidence="3">FAD-binding PCMH-type domain-containing protein</fullName>
    </recommendedName>
</protein>
<accession>A0AAI9T9U2</accession>
<reference evidence="4" key="2">
    <citation type="journal article" date="2016" name="Fungal Biol.">
        <title>Ochratoxin A production by Penicillium thymicola.</title>
        <authorList>
            <person name="Nguyen H.D.T."/>
            <person name="McMullin D.R."/>
            <person name="Ponomareva E."/>
            <person name="Riley R."/>
            <person name="Pomraning K.R."/>
            <person name="Baker S.E."/>
            <person name="Seifert K.A."/>
        </authorList>
    </citation>
    <scope>NUCLEOTIDE SEQUENCE</scope>
    <source>
        <strain evidence="4">DAOM 180753</strain>
    </source>
</reference>
<dbReference type="InterPro" id="IPR016169">
    <property type="entry name" value="FAD-bd_PCMH_sub2"/>
</dbReference>
<dbReference type="InterPro" id="IPR036318">
    <property type="entry name" value="FAD-bd_PCMH-like_sf"/>
</dbReference>
<dbReference type="Proteomes" id="UP001227192">
    <property type="component" value="Unassembled WGS sequence"/>
</dbReference>
<dbReference type="InterPro" id="IPR016166">
    <property type="entry name" value="FAD-bd_PCMH"/>
</dbReference>
<dbReference type="InterPro" id="IPR016164">
    <property type="entry name" value="FAD-linked_Oxase-like_C"/>
</dbReference>
<dbReference type="SUPFAM" id="SSF55103">
    <property type="entry name" value="FAD-linked oxidases, C-terminal domain"/>
    <property type="match status" value="1"/>
</dbReference>
<dbReference type="EMBL" id="LACB01000435">
    <property type="protein sequence ID" value="KAJ9483391.1"/>
    <property type="molecule type" value="Genomic_DNA"/>
</dbReference>
<dbReference type="GO" id="GO:0071949">
    <property type="term" value="F:FAD binding"/>
    <property type="evidence" value="ECO:0007669"/>
    <property type="project" value="InterPro"/>
</dbReference>
<dbReference type="InterPro" id="IPR016170">
    <property type="entry name" value="Cytok_DH_C_sf"/>
</dbReference>